<accession>A0ABP2I9Q3</accession>
<dbReference type="Proteomes" id="UP000006015">
    <property type="component" value="Unassembled WGS sequence"/>
</dbReference>
<feature type="domain" description="IrrE N-terminal-like" evidence="1">
    <location>
        <begin position="157"/>
        <end position="270"/>
    </location>
</feature>
<evidence type="ECO:0000313" key="3">
    <source>
        <dbReference type="Proteomes" id="UP000006015"/>
    </source>
</evidence>
<protein>
    <recommendedName>
        <fullName evidence="1">IrrE N-terminal-like domain-containing protein</fullName>
    </recommendedName>
</protein>
<dbReference type="PANTHER" id="PTHR43236:SF1">
    <property type="entry name" value="BLL7220 PROTEIN"/>
    <property type="match status" value="1"/>
</dbReference>
<dbReference type="Gene3D" id="1.10.10.2910">
    <property type="match status" value="1"/>
</dbReference>
<evidence type="ECO:0000313" key="2">
    <source>
        <dbReference type="EMBL" id="EFG80237.1"/>
    </source>
</evidence>
<comment type="caution">
    <text evidence="2">The sequence shown here is derived from an EMBL/GenBank/DDBJ whole genome shotgun (WGS) entry which is preliminary data.</text>
</comment>
<keyword evidence="3" id="KW-1185">Reference proteome</keyword>
<dbReference type="InterPro" id="IPR010359">
    <property type="entry name" value="IrrE_HExxH"/>
</dbReference>
<dbReference type="EMBL" id="ADNS01000031">
    <property type="protein sequence ID" value="EFG80237.1"/>
    <property type="molecule type" value="Genomic_DNA"/>
</dbReference>
<dbReference type="InterPro" id="IPR052345">
    <property type="entry name" value="Rad_response_metalloprotease"/>
</dbReference>
<name>A0ABP2I9Q3_CORAM</name>
<gene>
    <name evidence="2" type="ORF">HMPREF0281_02330</name>
</gene>
<sequence length="353" mass="39060">MMTLTSSSLETRLETASVEQARCLRAIGKTSLAREISVTPHTYTRYLNEGFPSDLQETLSRALTVPPEFLSASHPQVLERSNINFLAGRKAQAAHRESAIANGNLLTQIDSWIRKKYTVPTLDWMGLSNETPKLAAQLLRQAWGLGTNPAPNMVQLCESRGISVYGLTNVAKDVDAFSAWAGAQPVIFSSRQKTPERSRFDIAHELGHLVLHHNSVGGDNPQQEKEADAFASEFLIAEAALKAYLPKLPNLTEIFAFKATYRVSAMATVVSLHLAGILSDATYKRRCAALNQRGYKDGEPNGLPHFERSRIFDQVFDKHNPKFQSRKDLAKQLGLPHDVIDFGIFATNLAIFG</sequence>
<proteinExistence type="predicted"/>
<dbReference type="Pfam" id="PF06114">
    <property type="entry name" value="Peptidase_M78"/>
    <property type="match status" value="1"/>
</dbReference>
<evidence type="ECO:0000259" key="1">
    <source>
        <dbReference type="Pfam" id="PF06114"/>
    </source>
</evidence>
<reference evidence="2 3" key="1">
    <citation type="submission" date="2010-04" db="EMBL/GenBank/DDBJ databases">
        <authorList>
            <person name="Weinstock G."/>
            <person name="Sodergren E."/>
            <person name="Clifton S."/>
            <person name="Fulton L."/>
            <person name="Fulton B."/>
            <person name="Courtney L."/>
            <person name="Fronick C."/>
            <person name="Harrison M."/>
            <person name="Strong C."/>
            <person name="Farmer C."/>
            <person name="Delahaunty K."/>
            <person name="Markovic C."/>
            <person name="Hall O."/>
            <person name="Minx P."/>
            <person name="Tomlinson C."/>
            <person name="Mitreva M."/>
            <person name="Hou S."/>
            <person name="Wollam A."/>
            <person name="Pepin K.H."/>
            <person name="Johnson M."/>
            <person name="Bhonagiri V."/>
            <person name="Zhang X."/>
            <person name="Suruliraj S."/>
            <person name="Warren W."/>
            <person name="Chinwalla A."/>
            <person name="Mardis E.R."/>
            <person name="Wilson R.K."/>
        </authorList>
    </citation>
    <scope>NUCLEOTIDE SEQUENCE [LARGE SCALE GENOMIC DNA]</scope>
    <source>
        <strain evidence="2 3">DSM 20306</strain>
    </source>
</reference>
<organism evidence="2 3">
    <name type="scientific">Corynebacterium ammoniagenes DSM 20306</name>
    <dbReference type="NCBI Taxonomy" id="649754"/>
    <lineage>
        <taxon>Bacteria</taxon>
        <taxon>Bacillati</taxon>
        <taxon>Actinomycetota</taxon>
        <taxon>Actinomycetes</taxon>
        <taxon>Mycobacteriales</taxon>
        <taxon>Corynebacteriaceae</taxon>
        <taxon>Corynebacterium</taxon>
    </lineage>
</organism>
<dbReference type="PANTHER" id="PTHR43236">
    <property type="entry name" value="ANTITOXIN HIGA1"/>
    <property type="match status" value="1"/>
</dbReference>